<gene>
    <name evidence="22" type="ORF">C1H46_024611</name>
</gene>
<evidence type="ECO:0000256" key="3">
    <source>
        <dbReference type="ARBA" id="ARBA00022527"/>
    </source>
</evidence>
<dbReference type="SMART" id="SM00220">
    <property type="entry name" value="S_TKc"/>
    <property type="match status" value="1"/>
</dbReference>
<dbReference type="Proteomes" id="UP000315295">
    <property type="component" value="Unassembled WGS sequence"/>
</dbReference>
<evidence type="ECO:0000256" key="18">
    <source>
        <dbReference type="ARBA" id="ARBA00048679"/>
    </source>
</evidence>
<evidence type="ECO:0000256" key="20">
    <source>
        <dbReference type="SAM" id="Phobius"/>
    </source>
</evidence>
<proteinExistence type="predicted"/>
<keyword evidence="23" id="KW-1185">Reference proteome</keyword>
<keyword evidence="15" id="KW-0675">Receptor</keyword>
<dbReference type="InterPro" id="IPR008271">
    <property type="entry name" value="Ser/Thr_kinase_AS"/>
</dbReference>
<feature type="binding site" evidence="19">
    <location>
        <position position="297"/>
    </location>
    <ligand>
        <name>ATP</name>
        <dbReference type="ChEBI" id="CHEBI:30616"/>
    </ligand>
</feature>
<protein>
    <recommendedName>
        <fullName evidence="2">non-specific serine/threonine protein kinase</fullName>
        <ecNumber evidence="2">2.7.11.1</ecNumber>
    </recommendedName>
</protein>
<keyword evidence="5" id="KW-0808">Transferase</keyword>
<name>A0A540LTL9_MALBA</name>
<evidence type="ECO:0000259" key="21">
    <source>
        <dbReference type="PROSITE" id="PS50011"/>
    </source>
</evidence>
<evidence type="ECO:0000256" key="6">
    <source>
        <dbReference type="ARBA" id="ARBA00022692"/>
    </source>
</evidence>
<accession>A0A540LTL9</accession>
<dbReference type="InterPro" id="IPR051343">
    <property type="entry name" value="G-type_lectin_kinases/EP1-like"/>
</dbReference>
<evidence type="ECO:0000256" key="10">
    <source>
        <dbReference type="ARBA" id="ARBA00022777"/>
    </source>
</evidence>
<evidence type="ECO:0000256" key="2">
    <source>
        <dbReference type="ARBA" id="ARBA00012513"/>
    </source>
</evidence>
<keyword evidence="8" id="KW-0430">Lectin</keyword>
<evidence type="ECO:0000256" key="19">
    <source>
        <dbReference type="PROSITE-ProRule" id="PRU10141"/>
    </source>
</evidence>
<reference evidence="22 23" key="1">
    <citation type="journal article" date="2019" name="G3 (Bethesda)">
        <title>Sequencing of a Wild Apple (Malus baccata) Genome Unravels the Differences Between Cultivated and Wild Apple Species Regarding Disease Resistance and Cold Tolerance.</title>
        <authorList>
            <person name="Chen X."/>
        </authorList>
    </citation>
    <scope>NUCLEOTIDE SEQUENCE [LARGE SCALE GENOMIC DNA]</scope>
    <source>
        <strain evidence="23">cv. Shandingzi</strain>
        <tissue evidence="22">Leaves</tissue>
    </source>
</reference>
<comment type="catalytic activity">
    <reaction evidence="17">
        <text>L-threonyl-[protein] + ATP = O-phospho-L-threonyl-[protein] + ADP + H(+)</text>
        <dbReference type="Rhea" id="RHEA:46608"/>
        <dbReference type="Rhea" id="RHEA-COMP:11060"/>
        <dbReference type="Rhea" id="RHEA-COMP:11605"/>
        <dbReference type="ChEBI" id="CHEBI:15378"/>
        <dbReference type="ChEBI" id="CHEBI:30013"/>
        <dbReference type="ChEBI" id="CHEBI:30616"/>
        <dbReference type="ChEBI" id="CHEBI:61977"/>
        <dbReference type="ChEBI" id="CHEBI:456216"/>
        <dbReference type="EC" id="2.7.11.1"/>
    </reaction>
</comment>
<keyword evidence="3" id="KW-0723">Serine/threonine-protein kinase</keyword>
<evidence type="ECO:0000256" key="4">
    <source>
        <dbReference type="ARBA" id="ARBA00022536"/>
    </source>
</evidence>
<keyword evidence="9 19" id="KW-0547">Nucleotide-binding</keyword>
<dbReference type="AlphaFoldDB" id="A0A540LTL9"/>
<keyword evidence="7" id="KW-0732">Signal</keyword>
<dbReference type="SUPFAM" id="SSF56112">
    <property type="entry name" value="Protein kinase-like (PK-like)"/>
    <property type="match status" value="1"/>
</dbReference>
<dbReference type="EC" id="2.7.11.1" evidence="2"/>
<keyword evidence="13 20" id="KW-0472">Membrane</keyword>
<dbReference type="Pfam" id="PF00069">
    <property type="entry name" value="Pkinase"/>
    <property type="match status" value="1"/>
</dbReference>
<evidence type="ECO:0000313" key="23">
    <source>
        <dbReference type="Proteomes" id="UP000315295"/>
    </source>
</evidence>
<comment type="caution">
    <text evidence="22">The sequence shown here is derived from an EMBL/GenBank/DDBJ whole genome shotgun (WGS) entry which is preliminary data.</text>
</comment>
<dbReference type="PROSITE" id="PS00108">
    <property type="entry name" value="PROTEIN_KINASE_ST"/>
    <property type="match status" value="1"/>
</dbReference>
<evidence type="ECO:0000256" key="9">
    <source>
        <dbReference type="ARBA" id="ARBA00022741"/>
    </source>
</evidence>
<evidence type="ECO:0000256" key="17">
    <source>
        <dbReference type="ARBA" id="ARBA00047899"/>
    </source>
</evidence>
<dbReference type="PROSITE" id="PS00107">
    <property type="entry name" value="PROTEIN_KINASE_ATP"/>
    <property type="match status" value="1"/>
</dbReference>
<keyword evidence="4" id="KW-0245">EGF-like domain</keyword>
<evidence type="ECO:0000256" key="7">
    <source>
        <dbReference type="ARBA" id="ARBA00022729"/>
    </source>
</evidence>
<dbReference type="FunFam" id="3.30.200.20:FF:000059">
    <property type="entry name" value="S-receptor-like serine/threonine-protein kinase"/>
    <property type="match status" value="1"/>
</dbReference>
<sequence length="560" mass="63610">MLSDNTSSTQDFYHRATLEYNGVFRHYVYPKKTGSGSGGTRRQGWSSSSFIPSNLCTSILESTGGGACGFNSLCRDDTEGPVCECPDGYSFIDKNDVLKGCKQNFVSQSCDRAFPETHLFDFQELENRDWPLSDYQHFQPVSEDWCKQSCLSDCFCSVVIFKNDDCWKKGIPLMNGRIDPTVGKKALIKIRIDSNNSRKHSNSIPNLARLGLLCSSAFLNLLLLIITCLLFFHIIHHRKAKLSMLYPGVQGNNLKSFTYMELKGATNGFKEELGRGAFATVFKGVLASEDGKHVAVKRLDTMVRENDLEFKAEVSAIGRTNHKNLVQLLGFCNEGQHRILVYEFMSNGSLASFLFGESRPSWYQRREIALGTARGILYLHEECSIQILHCDIKPQNILLDDSFNARIADFGVAKLLKIEQTRTTTRFRGTRGYVAPEWFKSLPVTAKADVYSFGILLLEIVCCRKNYEAKMEDEDQMILADWAYHCYEQNKLHQLFRNDDDEARDDIEEMKTYLMIAFWCIQEDASRRPTMRNVTQMLEGTVELSNPPNPSSLYVQCKGL</sequence>
<dbReference type="InterPro" id="IPR011009">
    <property type="entry name" value="Kinase-like_dom_sf"/>
</dbReference>
<feature type="transmembrane region" description="Helical" evidence="20">
    <location>
        <begin position="210"/>
        <end position="235"/>
    </location>
</feature>
<dbReference type="GO" id="GO:0030246">
    <property type="term" value="F:carbohydrate binding"/>
    <property type="evidence" value="ECO:0007669"/>
    <property type="project" value="UniProtKB-KW"/>
</dbReference>
<dbReference type="PANTHER" id="PTHR47976">
    <property type="entry name" value="G-TYPE LECTIN S-RECEPTOR-LIKE SERINE/THREONINE-PROTEIN KINASE SD2-5"/>
    <property type="match status" value="1"/>
</dbReference>
<keyword evidence="11 19" id="KW-0067">ATP-binding</keyword>
<evidence type="ECO:0000256" key="5">
    <source>
        <dbReference type="ARBA" id="ARBA00022679"/>
    </source>
</evidence>
<evidence type="ECO:0000256" key="1">
    <source>
        <dbReference type="ARBA" id="ARBA00004479"/>
    </source>
</evidence>
<dbReference type="GO" id="GO:0016020">
    <property type="term" value="C:membrane"/>
    <property type="evidence" value="ECO:0007669"/>
    <property type="project" value="UniProtKB-SubCell"/>
</dbReference>
<dbReference type="PANTHER" id="PTHR47976:SF108">
    <property type="entry name" value="G-TYPE LECTIN S-RECEPTOR-LIKE SERINE_THREONINE-PROTEIN KINASE LECRK1"/>
    <property type="match status" value="1"/>
</dbReference>
<dbReference type="Gene3D" id="3.30.200.20">
    <property type="entry name" value="Phosphorylase Kinase, domain 1"/>
    <property type="match status" value="1"/>
</dbReference>
<organism evidence="22 23">
    <name type="scientific">Malus baccata</name>
    <name type="common">Siberian crab apple</name>
    <name type="synonym">Pyrus baccata</name>
    <dbReference type="NCBI Taxonomy" id="106549"/>
    <lineage>
        <taxon>Eukaryota</taxon>
        <taxon>Viridiplantae</taxon>
        <taxon>Streptophyta</taxon>
        <taxon>Embryophyta</taxon>
        <taxon>Tracheophyta</taxon>
        <taxon>Spermatophyta</taxon>
        <taxon>Magnoliopsida</taxon>
        <taxon>eudicotyledons</taxon>
        <taxon>Gunneridae</taxon>
        <taxon>Pentapetalae</taxon>
        <taxon>rosids</taxon>
        <taxon>fabids</taxon>
        <taxon>Rosales</taxon>
        <taxon>Rosaceae</taxon>
        <taxon>Amygdaloideae</taxon>
        <taxon>Maleae</taxon>
        <taxon>Malus</taxon>
    </lineage>
</organism>
<evidence type="ECO:0000256" key="14">
    <source>
        <dbReference type="ARBA" id="ARBA00023157"/>
    </source>
</evidence>
<evidence type="ECO:0000256" key="13">
    <source>
        <dbReference type="ARBA" id="ARBA00023136"/>
    </source>
</evidence>
<evidence type="ECO:0000256" key="11">
    <source>
        <dbReference type="ARBA" id="ARBA00022840"/>
    </source>
</evidence>
<dbReference type="InterPro" id="IPR000719">
    <property type="entry name" value="Prot_kinase_dom"/>
</dbReference>
<dbReference type="InterPro" id="IPR017441">
    <property type="entry name" value="Protein_kinase_ATP_BS"/>
</dbReference>
<evidence type="ECO:0000256" key="12">
    <source>
        <dbReference type="ARBA" id="ARBA00022989"/>
    </source>
</evidence>
<comment type="subcellular location">
    <subcellularLocation>
        <location evidence="1">Membrane</location>
        <topology evidence="1">Single-pass type I membrane protein</topology>
    </subcellularLocation>
</comment>
<evidence type="ECO:0000256" key="8">
    <source>
        <dbReference type="ARBA" id="ARBA00022734"/>
    </source>
</evidence>
<evidence type="ECO:0000313" key="22">
    <source>
        <dbReference type="EMBL" id="TQD89845.1"/>
    </source>
</evidence>
<dbReference type="EMBL" id="VIEB01000468">
    <property type="protein sequence ID" value="TQD89845.1"/>
    <property type="molecule type" value="Genomic_DNA"/>
</dbReference>
<keyword evidence="10" id="KW-0418">Kinase</keyword>
<evidence type="ECO:0000256" key="16">
    <source>
        <dbReference type="ARBA" id="ARBA00023180"/>
    </source>
</evidence>
<dbReference type="PROSITE" id="PS50011">
    <property type="entry name" value="PROTEIN_KINASE_DOM"/>
    <property type="match status" value="1"/>
</dbReference>
<dbReference type="GO" id="GO:0005524">
    <property type="term" value="F:ATP binding"/>
    <property type="evidence" value="ECO:0007669"/>
    <property type="project" value="UniProtKB-UniRule"/>
</dbReference>
<comment type="catalytic activity">
    <reaction evidence="18">
        <text>L-seryl-[protein] + ATP = O-phospho-L-seryl-[protein] + ADP + H(+)</text>
        <dbReference type="Rhea" id="RHEA:17989"/>
        <dbReference type="Rhea" id="RHEA-COMP:9863"/>
        <dbReference type="Rhea" id="RHEA-COMP:11604"/>
        <dbReference type="ChEBI" id="CHEBI:15378"/>
        <dbReference type="ChEBI" id="CHEBI:29999"/>
        <dbReference type="ChEBI" id="CHEBI:30616"/>
        <dbReference type="ChEBI" id="CHEBI:83421"/>
        <dbReference type="ChEBI" id="CHEBI:456216"/>
        <dbReference type="EC" id="2.7.11.1"/>
    </reaction>
</comment>
<keyword evidence="12 20" id="KW-1133">Transmembrane helix</keyword>
<dbReference type="FunFam" id="1.10.510.10:FF:000237">
    <property type="entry name" value="G-type lectin S-receptor-like serine/threonine-protein kinase"/>
    <property type="match status" value="1"/>
</dbReference>
<dbReference type="Gene3D" id="1.10.510.10">
    <property type="entry name" value="Transferase(Phosphotransferase) domain 1"/>
    <property type="match status" value="1"/>
</dbReference>
<keyword evidence="14" id="KW-1015">Disulfide bond</keyword>
<dbReference type="STRING" id="106549.A0A540LTL9"/>
<keyword evidence="16" id="KW-0325">Glycoprotein</keyword>
<keyword evidence="6 20" id="KW-0812">Transmembrane</keyword>
<dbReference type="GO" id="GO:0004674">
    <property type="term" value="F:protein serine/threonine kinase activity"/>
    <property type="evidence" value="ECO:0007669"/>
    <property type="project" value="UniProtKB-KW"/>
</dbReference>
<feature type="domain" description="Protein kinase" evidence="21">
    <location>
        <begin position="267"/>
        <end position="542"/>
    </location>
</feature>
<evidence type="ECO:0000256" key="15">
    <source>
        <dbReference type="ARBA" id="ARBA00023170"/>
    </source>
</evidence>